<dbReference type="InterPro" id="IPR003033">
    <property type="entry name" value="SCP2_sterol-bd_dom"/>
</dbReference>
<accession>A0A7T5R2R3</accession>
<dbReference type="PANTHER" id="PTHR10094:SF25">
    <property type="entry name" value="SCP2 STEROL-BINDING DOMAIN-CONTAINING PROTEIN 1"/>
    <property type="match status" value="1"/>
</dbReference>
<reference evidence="2 3" key="1">
    <citation type="submission" date="2020-07" db="EMBL/GenBank/DDBJ databases">
        <title>Huge and variable diversity of episymbiotic CPR bacteria and DPANN archaea in groundwater ecosystems.</title>
        <authorList>
            <person name="He C.Y."/>
            <person name="Keren R."/>
            <person name="Whittaker M."/>
            <person name="Farag I.F."/>
            <person name="Doudna J."/>
            <person name="Cate J.H.D."/>
            <person name="Banfield J.F."/>
        </authorList>
    </citation>
    <scope>NUCLEOTIDE SEQUENCE [LARGE SCALE GENOMIC DNA]</scope>
    <source>
        <strain evidence="2">NC_groundwater_70_Ag_B-0.1um_54_66</strain>
    </source>
</reference>
<dbReference type="PANTHER" id="PTHR10094">
    <property type="entry name" value="STEROL CARRIER PROTEIN 2 SCP-2 FAMILY PROTEIN"/>
    <property type="match status" value="1"/>
</dbReference>
<protein>
    <submittedName>
        <fullName evidence="2">SCP2 sterol-binding domain-containing protein</fullName>
    </submittedName>
</protein>
<dbReference type="Proteomes" id="UP000595362">
    <property type="component" value="Chromosome"/>
</dbReference>
<dbReference type="InterPro" id="IPR036527">
    <property type="entry name" value="SCP2_sterol-bd_dom_sf"/>
</dbReference>
<dbReference type="AlphaFoldDB" id="A0A7T5R2R3"/>
<dbReference type="EMBL" id="CP066681">
    <property type="protein sequence ID" value="QQG36488.1"/>
    <property type="molecule type" value="Genomic_DNA"/>
</dbReference>
<evidence type="ECO:0000313" key="2">
    <source>
        <dbReference type="EMBL" id="QQG36488.1"/>
    </source>
</evidence>
<dbReference type="Pfam" id="PF02036">
    <property type="entry name" value="SCP2"/>
    <property type="match status" value="1"/>
</dbReference>
<sequence>MSLETVTEKIRSKMARATGLSARVKFNFGDEGRLLVDSTQSPAVLSHDDADADVTFECTIDTFEAILEGRQDPSLAFMMGKLKVRGSMGLAMKLNAILED</sequence>
<evidence type="ECO:0000313" key="3">
    <source>
        <dbReference type="Proteomes" id="UP000595362"/>
    </source>
</evidence>
<name>A0A7T5R2R3_9BACT</name>
<proteinExistence type="predicted"/>
<evidence type="ECO:0000259" key="1">
    <source>
        <dbReference type="Pfam" id="PF02036"/>
    </source>
</evidence>
<gene>
    <name evidence="2" type="ORF">HYS17_01465</name>
</gene>
<dbReference type="Gene3D" id="3.30.1050.10">
    <property type="entry name" value="SCP2 sterol-binding domain"/>
    <property type="match status" value="1"/>
</dbReference>
<dbReference type="GO" id="GO:0005829">
    <property type="term" value="C:cytosol"/>
    <property type="evidence" value="ECO:0007669"/>
    <property type="project" value="TreeGrafter"/>
</dbReference>
<dbReference type="SUPFAM" id="SSF55718">
    <property type="entry name" value="SCP-like"/>
    <property type="match status" value="1"/>
</dbReference>
<feature type="domain" description="SCP2" evidence="1">
    <location>
        <begin position="8"/>
        <end position="99"/>
    </location>
</feature>
<organism evidence="2 3">
    <name type="scientific">Micavibrio aeruginosavorus</name>
    <dbReference type="NCBI Taxonomy" id="349221"/>
    <lineage>
        <taxon>Bacteria</taxon>
        <taxon>Pseudomonadati</taxon>
        <taxon>Bdellovibrionota</taxon>
        <taxon>Bdellovibrionia</taxon>
        <taxon>Bdellovibrionales</taxon>
        <taxon>Pseudobdellovibrionaceae</taxon>
        <taxon>Micavibrio</taxon>
    </lineage>
</organism>